<dbReference type="eggNOG" id="COG4338">
    <property type="taxonomic scope" value="Bacteria"/>
</dbReference>
<dbReference type="EMBL" id="ARZY01000002">
    <property type="protein sequence ID" value="EWH11950.1"/>
    <property type="molecule type" value="Genomic_DNA"/>
</dbReference>
<dbReference type="AlphaFoldDB" id="W7R2T7"/>
<sequence>MNGFKGNKQFLPIKICPVCLQEFTWRKKWANNWLVVKYCSKRCRIEARA</sequence>
<dbReference type="STRING" id="1328313.DS2_02163"/>
<dbReference type="PANTHER" id="PTHR37463">
    <property type="entry name" value="GSL3115 PROTEIN"/>
    <property type="match status" value="1"/>
</dbReference>
<dbReference type="InterPro" id="IPR017136">
    <property type="entry name" value="UCP037205"/>
</dbReference>
<dbReference type="RefSeq" id="WP_081754154.1">
    <property type="nucleotide sequence ID" value="NZ_ARZY01000002.1"/>
</dbReference>
<dbReference type="Pfam" id="PF10013">
    <property type="entry name" value="DUF2256"/>
    <property type="match status" value="1"/>
</dbReference>
<accession>W7R2T7</accession>
<proteinExistence type="predicted"/>
<organism evidence="1 2">
    <name type="scientific">Catenovulum agarivorans DS-2</name>
    <dbReference type="NCBI Taxonomy" id="1328313"/>
    <lineage>
        <taxon>Bacteria</taxon>
        <taxon>Pseudomonadati</taxon>
        <taxon>Pseudomonadota</taxon>
        <taxon>Gammaproteobacteria</taxon>
        <taxon>Alteromonadales</taxon>
        <taxon>Alteromonadaceae</taxon>
        <taxon>Catenovulum</taxon>
    </lineage>
</organism>
<reference evidence="1 2" key="1">
    <citation type="journal article" date="2014" name="Genome Announc.">
        <title>Draft Genome Sequence of the Agar-Degrading Bacterium Catenovulum sp. Strain DS-2, Isolated from Intestines of Haliotis diversicolor.</title>
        <authorList>
            <person name="Shan D."/>
            <person name="Li X."/>
            <person name="Gu Z."/>
            <person name="Wei G."/>
            <person name="Gao Z."/>
            <person name="Shao Z."/>
        </authorList>
    </citation>
    <scope>NUCLEOTIDE SEQUENCE [LARGE SCALE GENOMIC DNA]</scope>
    <source>
        <strain evidence="1 2">DS-2</strain>
    </source>
</reference>
<dbReference type="OrthoDB" id="27194at2"/>
<gene>
    <name evidence="1" type="ORF">DS2_02163</name>
</gene>
<dbReference type="PANTHER" id="PTHR37463:SF1">
    <property type="entry name" value="DUF2256 DOMAIN-CONTAINING PROTEIN"/>
    <property type="match status" value="1"/>
</dbReference>
<evidence type="ECO:0008006" key="3">
    <source>
        <dbReference type="Google" id="ProtNLM"/>
    </source>
</evidence>
<protein>
    <recommendedName>
        <fullName evidence="3">DUF2256 domain-containing protein</fullName>
    </recommendedName>
</protein>
<evidence type="ECO:0000313" key="2">
    <source>
        <dbReference type="Proteomes" id="UP000019276"/>
    </source>
</evidence>
<dbReference type="Proteomes" id="UP000019276">
    <property type="component" value="Unassembled WGS sequence"/>
</dbReference>
<keyword evidence="2" id="KW-1185">Reference proteome</keyword>
<name>W7R2T7_9ALTE</name>
<evidence type="ECO:0000313" key="1">
    <source>
        <dbReference type="EMBL" id="EWH11950.1"/>
    </source>
</evidence>
<comment type="caution">
    <text evidence="1">The sequence shown here is derived from an EMBL/GenBank/DDBJ whole genome shotgun (WGS) entry which is preliminary data.</text>
</comment>